<dbReference type="SMART" id="SM00398">
    <property type="entry name" value="HMG"/>
    <property type="match status" value="1"/>
</dbReference>
<evidence type="ECO:0000313" key="7">
    <source>
        <dbReference type="Proteomes" id="UP000184267"/>
    </source>
</evidence>
<dbReference type="GO" id="GO:0005634">
    <property type="term" value="C:nucleus"/>
    <property type="evidence" value="ECO:0007669"/>
    <property type="project" value="UniProtKB-UniRule"/>
</dbReference>
<feature type="DNA-binding region" description="HMG box" evidence="3">
    <location>
        <begin position="27"/>
        <end position="98"/>
    </location>
</feature>
<dbReference type="GO" id="GO:0000981">
    <property type="term" value="F:DNA-binding transcription factor activity, RNA polymerase II-specific"/>
    <property type="evidence" value="ECO:0007669"/>
    <property type="project" value="TreeGrafter"/>
</dbReference>
<dbReference type="OrthoDB" id="6247875at2759"/>
<reference evidence="6 7" key="1">
    <citation type="submission" date="2016-10" db="EMBL/GenBank/DDBJ databases">
        <title>Genome sequence of the basidiomycete white-rot fungus Trametes pubescens.</title>
        <authorList>
            <person name="Makela M.R."/>
            <person name="Granchi Z."/>
            <person name="Peng M."/>
            <person name="De Vries R.P."/>
            <person name="Grigoriev I."/>
            <person name="Riley R."/>
            <person name="Hilden K."/>
        </authorList>
    </citation>
    <scope>NUCLEOTIDE SEQUENCE [LARGE SCALE GENOMIC DNA]</scope>
    <source>
        <strain evidence="6 7">FBCC735</strain>
    </source>
</reference>
<evidence type="ECO:0000259" key="5">
    <source>
        <dbReference type="PROSITE" id="PS50118"/>
    </source>
</evidence>
<feature type="compositionally biased region" description="Basic residues" evidence="4">
    <location>
        <begin position="1"/>
        <end position="11"/>
    </location>
</feature>
<keyword evidence="2 3" id="KW-0539">Nucleus</keyword>
<feature type="domain" description="HMG box" evidence="5">
    <location>
        <begin position="27"/>
        <end position="98"/>
    </location>
</feature>
<name>A0A1M2VA19_TRAPU</name>
<feature type="region of interest" description="Disordered" evidence="4">
    <location>
        <begin position="98"/>
        <end position="220"/>
    </location>
</feature>
<feature type="compositionally biased region" description="Low complexity" evidence="4">
    <location>
        <begin position="168"/>
        <end position="189"/>
    </location>
</feature>
<dbReference type="CDD" id="cd01389">
    <property type="entry name" value="HMG-box_ROX1-like"/>
    <property type="match status" value="1"/>
</dbReference>
<keyword evidence="1 3" id="KW-0238">DNA-binding</keyword>
<dbReference type="InterPro" id="IPR009071">
    <property type="entry name" value="HMG_box_dom"/>
</dbReference>
<dbReference type="PANTHER" id="PTHR45789:SF2">
    <property type="entry name" value="FI18025P1"/>
    <property type="match status" value="1"/>
</dbReference>
<accession>A0A1M2VA19</accession>
<evidence type="ECO:0000256" key="2">
    <source>
        <dbReference type="ARBA" id="ARBA00023242"/>
    </source>
</evidence>
<dbReference type="GO" id="GO:0000978">
    <property type="term" value="F:RNA polymerase II cis-regulatory region sequence-specific DNA binding"/>
    <property type="evidence" value="ECO:0007669"/>
    <property type="project" value="TreeGrafter"/>
</dbReference>
<feature type="compositionally biased region" description="Basic and acidic residues" evidence="4">
    <location>
        <begin position="105"/>
        <end position="126"/>
    </location>
</feature>
<dbReference type="Gene3D" id="1.10.30.10">
    <property type="entry name" value="High mobility group box domain"/>
    <property type="match status" value="1"/>
</dbReference>
<dbReference type="Proteomes" id="UP000184267">
    <property type="component" value="Unassembled WGS sequence"/>
</dbReference>
<gene>
    <name evidence="6" type="ORF">TRAPUB_4930</name>
</gene>
<dbReference type="InterPro" id="IPR036910">
    <property type="entry name" value="HMG_box_dom_sf"/>
</dbReference>
<dbReference type="InterPro" id="IPR051356">
    <property type="entry name" value="SOX/SOX-like_TF"/>
</dbReference>
<evidence type="ECO:0000256" key="4">
    <source>
        <dbReference type="SAM" id="MobiDB-lite"/>
    </source>
</evidence>
<dbReference type="EMBL" id="MNAD01001547">
    <property type="protein sequence ID" value="OJT04363.1"/>
    <property type="molecule type" value="Genomic_DNA"/>
</dbReference>
<comment type="caution">
    <text evidence="6">The sequence shown here is derived from an EMBL/GenBank/DDBJ whole genome shotgun (WGS) entry which is preliminary data.</text>
</comment>
<proteinExistence type="predicted"/>
<keyword evidence="7" id="KW-1185">Reference proteome</keyword>
<organism evidence="6 7">
    <name type="scientific">Trametes pubescens</name>
    <name type="common">White-rot fungus</name>
    <dbReference type="NCBI Taxonomy" id="154538"/>
    <lineage>
        <taxon>Eukaryota</taxon>
        <taxon>Fungi</taxon>
        <taxon>Dikarya</taxon>
        <taxon>Basidiomycota</taxon>
        <taxon>Agaricomycotina</taxon>
        <taxon>Agaricomycetes</taxon>
        <taxon>Polyporales</taxon>
        <taxon>Polyporaceae</taxon>
        <taxon>Trametes</taxon>
    </lineage>
</organism>
<dbReference type="STRING" id="154538.A0A1M2VA19"/>
<evidence type="ECO:0000256" key="3">
    <source>
        <dbReference type="PROSITE-ProRule" id="PRU00267"/>
    </source>
</evidence>
<feature type="compositionally biased region" description="Low complexity" evidence="4">
    <location>
        <begin position="127"/>
        <end position="144"/>
    </location>
</feature>
<dbReference type="Pfam" id="PF00505">
    <property type="entry name" value="HMG_box"/>
    <property type="match status" value="1"/>
</dbReference>
<dbReference type="PANTHER" id="PTHR45789">
    <property type="entry name" value="FI18025P1"/>
    <property type="match status" value="1"/>
</dbReference>
<dbReference type="OMA" id="HYPIDAS"/>
<protein>
    <submittedName>
        <fullName evidence="6">Mating-type M-specific polypeptide Mc</fullName>
    </submittedName>
</protein>
<evidence type="ECO:0000256" key="1">
    <source>
        <dbReference type="ARBA" id="ARBA00023125"/>
    </source>
</evidence>
<dbReference type="SUPFAM" id="SSF47095">
    <property type="entry name" value="HMG-box"/>
    <property type="match status" value="1"/>
</dbReference>
<sequence length="457" mass="48309">MPATRTSKRTTGKASAPTAAKSKAKKIPRPENSFILYRKDRALSYKEEHPELFPMKIGPLSKIIGLLWKEEPADVRLGYENLAAVKLAEHKVMYPGYKYHPTPKAQKEAKKKEAAARKARVEEAKAARAASRATSARAWSTAKTPSEAAGPVPGPSQVAVPRRKSRRTSAPSGTSTAGTSGAKTQGAAAPALPGTGMFALSPDSDAESRLSSATPSQEFDGETLRRLPFPLQATATAFVPTPTSDDVQYAAPSIQAPALDASFLPELVQGSSPQVPDGAFFPNPAMASPALSSGPDSDPLGLSRVWYGLPPRDIPDPAFPAHLPPAGLVEPIDLQDVVFALNNAQQTGVAWVAHPPQMVPDVAPSALNPVLDTYDYPPANESGALGPTMDMAEVHPAADQSAADASDAFTLEDALDHVAAEADTLWELPSMPLSMELVDFAVERFFATPGVPMEPSL</sequence>
<dbReference type="PROSITE" id="PS50118">
    <property type="entry name" value="HMG_BOX_2"/>
    <property type="match status" value="1"/>
</dbReference>
<dbReference type="AlphaFoldDB" id="A0A1M2VA19"/>
<evidence type="ECO:0000313" key="6">
    <source>
        <dbReference type="EMBL" id="OJT04363.1"/>
    </source>
</evidence>
<feature type="region of interest" description="Disordered" evidence="4">
    <location>
        <begin position="1"/>
        <end position="27"/>
    </location>
</feature>